<comment type="caution">
    <text evidence="3">The sequence shown here is derived from an EMBL/GenBank/DDBJ whole genome shotgun (WGS) entry which is preliminary data.</text>
</comment>
<name>A0ABQ8D6X5_BRANA</name>
<reference evidence="3 4" key="1">
    <citation type="submission" date="2021-05" db="EMBL/GenBank/DDBJ databases">
        <title>Genome Assembly of Synthetic Allotetraploid Brassica napus Reveals Homoeologous Exchanges between Subgenomes.</title>
        <authorList>
            <person name="Davis J.T."/>
        </authorList>
    </citation>
    <scope>NUCLEOTIDE SEQUENCE [LARGE SCALE GENOMIC DNA]</scope>
    <source>
        <strain evidence="4">cv. Da-Ae</strain>
        <tissue evidence="3">Seedling</tissue>
    </source>
</reference>
<protein>
    <submittedName>
        <fullName evidence="3">Uncharacterized protein</fullName>
    </submittedName>
</protein>
<keyword evidence="2" id="KW-0812">Transmembrane</keyword>
<dbReference type="InterPro" id="IPR038595">
    <property type="entry name" value="LOR_sf"/>
</dbReference>
<dbReference type="SUPFAM" id="SSF54518">
    <property type="entry name" value="Tubby C-terminal domain-like"/>
    <property type="match status" value="2"/>
</dbReference>
<dbReference type="Pfam" id="PF04525">
    <property type="entry name" value="LOR"/>
    <property type="match status" value="1"/>
</dbReference>
<feature type="transmembrane region" description="Helical" evidence="2">
    <location>
        <begin position="217"/>
        <end position="243"/>
    </location>
</feature>
<dbReference type="PANTHER" id="PTHR31087:SF22">
    <property type="entry name" value="PROTEIN LURP-ONE-RELATED 8"/>
    <property type="match status" value="1"/>
</dbReference>
<dbReference type="InterPro" id="IPR007612">
    <property type="entry name" value="LOR"/>
</dbReference>
<dbReference type="Gene3D" id="2.40.160.200">
    <property type="entry name" value="LURP1-related"/>
    <property type="match status" value="2"/>
</dbReference>
<gene>
    <name evidence="3" type="ORF">HID58_017375</name>
</gene>
<dbReference type="InterPro" id="IPR025659">
    <property type="entry name" value="Tubby-like_C"/>
</dbReference>
<keyword evidence="2" id="KW-0472">Membrane</keyword>
<comment type="similarity">
    <text evidence="1">Belongs to the LOR family.</text>
</comment>
<evidence type="ECO:0000256" key="1">
    <source>
        <dbReference type="ARBA" id="ARBA00005437"/>
    </source>
</evidence>
<keyword evidence="2" id="KW-1133">Transmembrane helix</keyword>
<dbReference type="EMBL" id="JAGKQM010000005">
    <property type="protein sequence ID" value="KAH0925119.1"/>
    <property type="molecule type" value="Genomic_DNA"/>
</dbReference>
<sequence length="250" mass="29511">MTFIQNSKTLARRACAIVKKLSFLTVWKKSLLFNCDGFTVYNSMENLVDNYMNCPKDNIVLMDAFRSTPPLHPPQGYSSFLYLFGFIYIYLRSKVLNQIEVEPWRLLDGIRWRNTKRSNIYGKEKRKYNDKQEELGLEEDSTIRDRRIIQPKKLQNIGREERNKKKTAEIKKKKKEAMVGGVAFGKDVFKLIVEPEMEPRVAMALTIILDQILDIDFYIFMLCTCILVLFLSCNLCVFCYWWRQTGYLNF</sequence>
<evidence type="ECO:0000313" key="3">
    <source>
        <dbReference type="EMBL" id="KAH0925119.1"/>
    </source>
</evidence>
<organism evidence="3 4">
    <name type="scientific">Brassica napus</name>
    <name type="common">Rape</name>
    <dbReference type="NCBI Taxonomy" id="3708"/>
    <lineage>
        <taxon>Eukaryota</taxon>
        <taxon>Viridiplantae</taxon>
        <taxon>Streptophyta</taxon>
        <taxon>Embryophyta</taxon>
        <taxon>Tracheophyta</taxon>
        <taxon>Spermatophyta</taxon>
        <taxon>Magnoliopsida</taxon>
        <taxon>eudicotyledons</taxon>
        <taxon>Gunneridae</taxon>
        <taxon>Pentapetalae</taxon>
        <taxon>rosids</taxon>
        <taxon>malvids</taxon>
        <taxon>Brassicales</taxon>
        <taxon>Brassicaceae</taxon>
        <taxon>Brassiceae</taxon>
        <taxon>Brassica</taxon>
    </lineage>
</organism>
<accession>A0ABQ8D6X5</accession>
<dbReference type="PANTHER" id="PTHR31087">
    <property type="match status" value="1"/>
</dbReference>
<evidence type="ECO:0000313" key="4">
    <source>
        <dbReference type="Proteomes" id="UP000824890"/>
    </source>
</evidence>
<dbReference type="Proteomes" id="UP000824890">
    <property type="component" value="Unassembled WGS sequence"/>
</dbReference>
<evidence type="ECO:0000256" key="2">
    <source>
        <dbReference type="SAM" id="Phobius"/>
    </source>
</evidence>
<keyword evidence="4" id="KW-1185">Reference proteome</keyword>
<proteinExistence type="inferred from homology"/>